<protein>
    <submittedName>
        <fullName evidence="2">Uncharacterized protein</fullName>
    </submittedName>
</protein>
<dbReference type="Proteomes" id="UP001595833">
    <property type="component" value="Unassembled WGS sequence"/>
</dbReference>
<name>A0ABV9YBE9_9PSEU</name>
<dbReference type="RefSeq" id="WP_344039862.1">
    <property type="nucleotide sequence ID" value="NZ_BAAAKE010000019.1"/>
</dbReference>
<dbReference type="EMBL" id="JBHSJB010000035">
    <property type="protein sequence ID" value="MFC5058930.1"/>
    <property type="molecule type" value="Genomic_DNA"/>
</dbReference>
<proteinExistence type="predicted"/>
<accession>A0ABV9YBE9</accession>
<reference evidence="3" key="1">
    <citation type="journal article" date="2019" name="Int. J. Syst. Evol. Microbiol.">
        <title>The Global Catalogue of Microorganisms (GCM) 10K type strain sequencing project: providing services to taxonomists for standard genome sequencing and annotation.</title>
        <authorList>
            <consortium name="The Broad Institute Genomics Platform"/>
            <consortium name="The Broad Institute Genome Sequencing Center for Infectious Disease"/>
            <person name="Wu L."/>
            <person name="Ma J."/>
        </authorList>
    </citation>
    <scope>NUCLEOTIDE SEQUENCE [LARGE SCALE GENOMIC DNA]</scope>
    <source>
        <strain evidence="3">KCTC 12848</strain>
    </source>
</reference>
<feature type="region of interest" description="Disordered" evidence="1">
    <location>
        <begin position="1"/>
        <end position="59"/>
    </location>
</feature>
<gene>
    <name evidence="2" type="ORF">ACFPFM_34895</name>
</gene>
<evidence type="ECO:0000313" key="3">
    <source>
        <dbReference type="Proteomes" id="UP001595833"/>
    </source>
</evidence>
<sequence>MAVRRRARGGNTRPGAADDPVTPPPTPAARSRSVVQGNAARGLARFDEDRGRKLHPAAF</sequence>
<evidence type="ECO:0000256" key="1">
    <source>
        <dbReference type="SAM" id="MobiDB-lite"/>
    </source>
</evidence>
<organism evidence="2 3">
    <name type="scientific">Saccharothrix xinjiangensis</name>
    <dbReference type="NCBI Taxonomy" id="204798"/>
    <lineage>
        <taxon>Bacteria</taxon>
        <taxon>Bacillati</taxon>
        <taxon>Actinomycetota</taxon>
        <taxon>Actinomycetes</taxon>
        <taxon>Pseudonocardiales</taxon>
        <taxon>Pseudonocardiaceae</taxon>
        <taxon>Saccharothrix</taxon>
    </lineage>
</organism>
<comment type="caution">
    <text evidence="2">The sequence shown here is derived from an EMBL/GenBank/DDBJ whole genome shotgun (WGS) entry which is preliminary data.</text>
</comment>
<evidence type="ECO:0000313" key="2">
    <source>
        <dbReference type="EMBL" id="MFC5058930.1"/>
    </source>
</evidence>
<keyword evidence="3" id="KW-1185">Reference proteome</keyword>